<feature type="compositionally biased region" description="Pro residues" evidence="1">
    <location>
        <begin position="1616"/>
        <end position="1630"/>
    </location>
</feature>
<feature type="compositionally biased region" description="Low complexity" evidence="1">
    <location>
        <begin position="1958"/>
        <end position="1967"/>
    </location>
</feature>
<feature type="domain" description="DNA primase DNAG catalytic core N-terminal" evidence="2">
    <location>
        <begin position="2130"/>
        <end position="2257"/>
    </location>
</feature>
<dbReference type="PANTHER" id="PTHR30313">
    <property type="entry name" value="DNA PRIMASE"/>
    <property type="match status" value="1"/>
</dbReference>
<organism evidence="3 4">
    <name type="scientific">Streptomyces spectabilis</name>
    <dbReference type="NCBI Taxonomy" id="68270"/>
    <lineage>
        <taxon>Bacteria</taxon>
        <taxon>Bacillati</taxon>
        <taxon>Actinomycetota</taxon>
        <taxon>Actinomycetes</taxon>
        <taxon>Kitasatosporales</taxon>
        <taxon>Streptomycetaceae</taxon>
        <taxon>Streptomyces</taxon>
    </lineage>
</organism>
<feature type="region of interest" description="Disordered" evidence="1">
    <location>
        <begin position="1605"/>
        <end position="1787"/>
    </location>
</feature>
<feature type="compositionally biased region" description="Polar residues" evidence="1">
    <location>
        <begin position="1605"/>
        <end position="1614"/>
    </location>
</feature>
<dbReference type="Pfam" id="PF08275">
    <property type="entry name" value="DNAG_N"/>
    <property type="match status" value="1"/>
</dbReference>
<dbReference type="SUPFAM" id="SSF56731">
    <property type="entry name" value="DNA primase core"/>
    <property type="match status" value="1"/>
</dbReference>
<dbReference type="Proteomes" id="UP000549009">
    <property type="component" value="Unassembled WGS sequence"/>
</dbReference>
<feature type="compositionally biased region" description="Pro residues" evidence="1">
    <location>
        <begin position="917"/>
        <end position="928"/>
    </location>
</feature>
<gene>
    <name evidence="3" type="ORF">FHS40_008132</name>
</gene>
<feature type="compositionally biased region" description="Basic and acidic residues" evidence="1">
    <location>
        <begin position="671"/>
        <end position="682"/>
    </location>
</feature>
<dbReference type="InterPro" id="IPR013264">
    <property type="entry name" value="DNAG_N"/>
</dbReference>
<feature type="region of interest" description="Disordered" evidence="1">
    <location>
        <begin position="366"/>
        <end position="386"/>
    </location>
</feature>
<feature type="region of interest" description="Disordered" evidence="1">
    <location>
        <begin position="671"/>
        <end position="694"/>
    </location>
</feature>
<dbReference type="InterPro" id="IPR050219">
    <property type="entry name" value="DnaG_primase"/>
</dbReference>
<keyword evidence="4" id="KW-1185">Reference proteome</keyword>
<proteinExistence type="predicted"/>
<name>A0A7W8B2B7_STRST</name>
<evidence type="ECO:0000256" key="1">
    <source>
        <dbReference type="SAM" id="MobiDB-lite"/>
    </source>
</evidence>
<evidence type="ECO:0000259" key="2">
    <source>
        <dbReference type="Pfam" id="PF08275"/>
    </source>
</evidence>
<sequence length="2273" mass="245654">MGATDADLELALRWVRRDGKSRELADGRWARHPIDRDRTVSFSLDTEVTLLEEGFWKVTRYGVEGRIGEFPWGYEVGRWGGLPENERRYVGGLRWDYAVWSITYAGLEGIPAHHRAIVRSHWGSKEDCALGGPPSGGHCKRQDPRFLVEVAGAGRIVVCARHVTGWLLDSAADGTPVMQGVRDLAHQAAARAGRGAWTEWQDRAAELTWDLVAPAVDRGQPLPDIAHALLAEADRVRASRSRNGPATAIGQDVLQTDGEQAVDALVRGGASGLDQRTGAAESLVTARHSPATAHAPPTMPARRPDHEGAYRYQAVRTKSQQHWVVVDTQDHTIAWALTPTGGQECYFTGEGAEKTARKTAHRLNTDPAARSELPPETAPRYTRPPQGEYLGAVGESITATARILQRGTSAAERGKRTHRKAGKKAKIARERPFIAMTTKGNLLHFWHEEGTPRPKPGGDFYVSGVILKTKLDKNQKTTVLASVTLDPLDRVHLYQAAPDRTWSLATGPAPELTAGLRVRLRDPDSPYDREAGRAAFATAIVRGQRTDGRWRADTVDGRTLIITRRDVHAIQAGTDQHDMPPAPAAPHNSQDVPEILRRDLLKLRYPDLRDRWETHLAPGDEILLITEPYQWQKIAEAKDYVFRLKDGRPYSYHQVIARRRDGHVTAVLEMPKRTVSQDEASGHPKPPPIGGPIRDIHDLAALREELAALDAWSAAAGDRAQDETIAGQLLRVDDRRAALARAVENRQHTAPSARLPPVVDQRFITPHELIGHLRQATARPHALDRAAEDKQASYCRVLARRADAEHVVIPAAHGQLAVVQVTSGDWQVRLPHRLFGLGKAVRVASRRHAQALAEAMVTITDAHGAPFPWTDPWADLRVRDFRDAHGRTLNEALQRLRAEVGEPPEPTEPAQPEAMPATPPALEPPPAPGDHSSAPHTLPDDAATARPAQSSNEEPAEPSAPRDPGPADPGWTTPQATLPLLAAGETRAHPQAGAQPTSKIPQRATDDGPEGRRTPHADREPLASPGPSAHPTAVDDAREAPDLQRDARPQPERAREPTPEASNAPTAPTGDTAAAHPASPQRVKHLRVTAVARSCYADTELRPTRLIHADGTPLIVHPPTAEGDAVHATAHGAAAPDWGPGQWQAVRYTDGSVAAVHPALISQPDQPRYPGTDGGDRARWEALDRAEARGAPHAQLPPGHVVVGDRLILQQRSSRGPKQHLGSYEITAIRDVTRGSSKQPREGREFRYRGPRGGNNRAFHETSTDVDIAHPDRHPAVLAPVDGRPVTTRLLVQHYLQGPHRHTITDISTLELVGAGQFAAHRDSTGWHLLPATTAQDIRPAEHLGLEPHPLPLAGLPDAQQAAAFAEQLVTRFAAHPAHGVDFASPDLAARAGAWRDADGGPLYLALLAERAAFDRAHGRADSPCAQAHAHFETAPERPTPPPGRQWADRLAIGDSLLVEIDGVLTPSQLHGHHVGANGLATLTLDGDRRIYLPRNALTQSDTAQPLAAADATLYADRRASWAVTDGWLEFRFEDLDPAITAQFTLPLPLPDGACVRGLLNGRDDDAGTLMLTHLRLLTPDGQRHRLAEHLTLATPDTLTVLRTQQATTESTWTPRPAPVTPPSPQPEPPAHSTGSRPPARPVAPTEPDTGRDKERNRRPVDPAARTRQQLPPKTSAGSQRPAPPRPNPIRDEAEHVSATPRSLPPAPSTSAPSPDHAPLPDDQQAPPHPGGPAPASADDGQPTRLAPDADPGNHADPAPSSAADATGPQQHTSRPAPAAAAPHRRAPADSALLHLPDGRSYHHLEKAARQLTEDFRAALDAPHPPQDFTLYGHLAGRPLYLYVRIRTPHEHDAGAQGDTRVLYFGLKKDSAGPCFASLTAAELTGLPATGILTALQEWSVRRKPGLTDLHTLIPPTTEATHRPPAASPSTPDSPQEHASPPQPQTPPHHDPPPARTPQPQHAAAPTGPAPTQPAPPTPLPATPAPEPAPGTARTDDPEGALSVPPSARLLTLAQQAASAAGLAPDLLGVHEDSHRLIITHATTGNSDLDAEVARQIRSSLNTHLSQRHDRELARYAVDIRVTQAPGQATLAAPPGSAADEAPLQHADERLYMLLEEAAALFTADLSADTHEARSAAAYLAGQRHHDVQGPLTQRWRVGHARRSRNASVADRLRKRGYNDAELVRTGILRQDENSGALNNAFFHRLVWPARDLKGRVIGFVGRTLGDPKNYKYLNTATDTPAGPSLYKKSHVLLGMERLPATQGPHLPGRGPF</sequence>
<feature type="compositionally biased region" description="Low complexity" evidence="1">
    <location>
        <begin position="1064"/>
        <end position="1078"/>
    </location>
</feature>
<feature type="compositionally biased region" description="Polar residues" evidence="1">
    <location>
        <begin position="1667"/>
        <end position="1679"/>
    </location>
</feature>
<feature type="compositionally biased region" description="Basic and acidic residues" evidence="1">
    <location>
        <begin position="1649"/>
        <end position="1661"/>
    </location>
</feature>
<comment type="caution">
    <text evidence="3">The sequence shown here is derived from an EMBL/GenBank/DDBJ whole genome shotgun (WGS) entry which is preliminary data.</text>
</comment>
<feature type="region of interest" description="Disordered" evidence="1">
    <location>
        <begin position="1234"/>
        <end position="1258"/>
    </location>
</feature>
<feature type="compositionally biased region" description="Low complexity" evidence="1">
    <location>
        <begin position="1756"/>
        <end position="1766"/>
    </location>
</feature>
<feature type="compositionally biased region" description="Low complexity" evidence="1">
    <location>
        <begin position="1709"/>
        <end position="1726"/>
    </location>
</feature>
<feature type="region of interest" description="Disordered" evidence="1">
    <location>
        <begin position="898"/>
        <end position="975"/>
    </location>
</feature>
<feature type="region of interest" description="Disordered" evidence="1">
    <location>
        <begin position="1908"/>
        <end position="2004"/>
    </location>
</feature>
<dbReference type="PANTHER" id="PTHR30313:SF2">
    <property type="entry name" value="DNA PRIMASE"/>
    <property type="match status" value="1"/>
</dbReference>
<feature type="compositionally biased region" description="Low complexity" evidence="1">
    <location>
        <begin position="1734"/>
        <end position="1743"/>
    </location>
</feature>
<evidence type="ECO:0000313" key="4">
    <source>
        <dbReference type="Proteomes" id="UP000549009"/>
    </source>
</evidence>
<feature type="compositionally biased region" description="Basic and acidic residues" evidence="1">
    <location>
        <begin position="1239"/>
        <end position="1248"/>
    </location>
</feature>
<dbReference type="RefSeq" id="WP_184926011.1">
    <property type="nucleotide sequence ID" value="NZ_BMSQ01000025.1"/>
</dbReference>
<evidence type="ECO:0000313" key="3">
    <source>
        <dbReference type="EMBL" id="MBB5109006.1"/>
    </source>
</evidence>
<feature type="compositionally biased region" description="Basic and acidic residues" evidence="1">
    <location>
        <begin position="1033"/>
        <end position="1058"/>
    </location>
</feature>
<dbReference type="InterPro" id="IPR037068">
    <property type="entry name" value="DNA_primase_core_N_sf"/>
</dbReference>
<dbReference type="GO" id="GO:0005737">
    <property type="term" value="C:cytoplasm"/>
    <property type="evidence" value="ECO:0007669"/>
    <property type="project" value="TreeGrafter"/>
</dbReference>
<dbReference type="Gene3D" id="3.90.980.10">
    <property type="entry name" value="DNA primase, catalytic core, N-terminal domain"/>
    <property type="match status" value="1"/>
</dbReference>
<feature type="compositionally biased region" description="Basic and acidic residues" evidence="1">
    <location>
        <begin position="1004"/>
        <end position="1021"/>
    </location>
</feature>
<dbReference type="GO" id="GO:0006269">
    <property type="term" value="P:DNA replication, synthesis of primer"/>
    <property type="evidence" value="ECO:0007669"/>
    <property type="project" value="TreeGrafter"/>
</dbReference>
<feature type="compositionally biased region" description="Pro residues" evidence="1">
    <location>
        <begin position="1968"/>
        <end position="1989"/>
    </location>
</feature>
<protein>
    <recommendedName>
        <fullName evidence="2">DNA primase DNAG catalytic core N-terminal domain-containing protein</fullName>
    </recommendedName>
</protein>
<dbReference type="EMBL" id="JACHJD010000022">
    <property type="protein sequence ID" value="MBB5109006.1"/>
    <property type="molecule type" value="Genomic_DNA"/>
</dbReference>
<accession>A0A7W8B2B7</accession>
<reference evidence="3 4" key="1">
    <citation type="submission" date="2020-08" db="EMBL/GenBank/DDBJ databases">
        <title>Genomic Encyclopedia of Type Strains, Phase III (KMG-III): the genomes of soil and plant-associated and newly described type strains.</title>
        <authorList>
            <person name="Whitman W."/>
        </authorList>
    </citation>
    <scope>NUCLEOTIDE SEQUENCE [LARGE SCALE GENOMIC DNA]</scope>
    <source>
        <strain evidence="3 4">CECT 3146</strain>
    </source>
</reference>
<feature type="region of interest" description="Disordered" evidence="1">
    <location>
        <begin position="987"/>
        <end position="1083"/>
    </location>
</feature>
<feature type="compositionally biased region" description="Low complexity" evidence="1">
    <location>
        <begin position="1924"/>
        <end position="1934"/>
    </location>
</feature>